<comment type="caution">
    <text evidence="2">The sequence shown here is derived from an EMBL/GenBank/DDBJ whole genome shotgun (WGS) entry which is preliminary data.</text>
</comment>
<feature type="transmembrane region" description="Helical" evidence="1">
    <location>
        <begin position="6"/>
        <end position="31"/>
    </location>
</feature>
<dbReference type="RefSeq" id="WP_101469000.1">
    <property type="nucleotide sequence ID" value="NZ_PJMW01000003.1"/>
</dbReference>
<dbReference type="Pfam" id="PF08570">
    <property type="entry name" value="DUF1761"/>
    <property type="match status" value="1"/>
</dbReference>
<keyword evidence="1" id="KW-1133">Transmembrane helix</keyword>
<name>A0A2N3V5F2_9NOCA</name>
<feature type="transmembrane region" description="Helical" evidence="1">
    <location>
        <begin position="52"/>
        <end position="72"/>
    </location>
</feature>
<keyword evidence="1" id="KW-0812">Transmembrane</keyword>
<dbReference type="AlphaFoldDB" id="A0A2N3V5F2"/>
<protein>
    <submittedName>
        <fullName evidence="2">Uncharacterized protein DUF1761</fullName>
    </submittedName>
</protein>
<dbReference type="InterPro" id="IPR013879">
    <property type="entry name" value="DUF1761"/>
</dbReference>
<dbReference type="EMBL" id="PJMW01000003">
    <property type="protein sequence ID" value="PKV76848.1"/>
    <property type="molecule type" value="Genomic_DNA"/>
</dbReference>
<evidence type="ECO:0000313" key="3">
    <source>
        <dbReference type="Proteomes" id="UP000233766"/>
    </source>
</evidence>
<proteinExistence type="predicted"/>
<sequence length="139" mass="14602">MELSISWPAVVFAIAVGTAIAWIWYSDWGLVGGVWRKLTGVTKADSERGGKGPFVVLVASIVVTALTLAAASSVTCGFFGTDSFWAAPAVALVAWLGFSLSTLAQHNGFEQKPGQLTVINSAYQLVLFLGMAVPIGLLQ</sequence>
<gene>
    <name evidence="2" type="ORF">ATK86_7255</name>
</gene>
<dbReference type="OrthoDB" id="3692045at2"/>
<accession>A0A2N3V5F2</accession>
<keyword evidence="1" id="KW-0472">Membrane</keyword>
<organism evidence="2 3">
    <name type="scientific">Nocardia fluminea</name>
    <dbReference type="NCBI Taxonomy" id="134984"/>
    <lineage>
        <taxon>Bacteria</taxon>
        <taxon>Bacillati</taxon>
        <taxon>Actinomycetota</taxon>
        <taxon>Actinomycetes</taxon>
        <taxon>Mycobacteriales</taxon>
        <taxon>Nocardiaceae</taxon>
        <taxon>Nocardia</taxon>
    </lineage>
</organism>
<reference evidence="2 3" key="1">
    <citation type="submission" date="2017-12" db="EMBL/GenBank/DDBJ databases">
        <title>Sequencing the genomes of 1000 Actinobacteria strains.</title>
        <authorList>
            <person name="Klenk H.-P."/>
        </authorList>
    </citation>
    <scope>NUCLEOTIDE SEQUENCE [LARGE SCALE GENOMIC DNA]</scope>
    <source>
        <strain evidence="2 3">DSM 44489</strain>
    </source>
</reference>
<evidence type="ECO:0000256" key="1">
    <source>
        <dbReference type="SAM" id="Phobius"/>
    </source>
</evidence>
<dbReference type="Proteomes" id="UP000233766">
    <property type="component" value="Unassembled WGS sequence"/>
</dbReference>
<feature type="transmembrane region" description="Helical" evidence="1">
    <location>
        <begin position="116"/>
        <end position="137"/>
    </location>
</feature>
<evidence type="ECO:0000313" key="2">
    <source>
        <dbReference type="EMBL" id="PKV76848.1"/>
    </source>
</evidence>
<feature type="transmembrane region" description="Helical" evidence="1">
    <location>
        <begin position="84"/>
        <end position="104"/>
    </location>
</feature>
<keyword evidence="3" id="KW-1185">Reference proteome</keyword>